<dbReference type="EMBL" id="BMGP01000004">
    <property type="protein sequence ID" value="GGF31623.1"/>
    <property type="molecule type" value="Genomic_DNA"/>
</dbReference>
<keyword evidence="2" id="KW-0812">Transmembrane</keyword>
<reference evidence="3 4" key="1">
    <citation type="journal article" date="2014" name="Int. J. Syst. Evol. Microbiol.">
        <title>Complete genome sequence of Corynebacterium casei LMG S-19264T (=DSM 44701T), isolated from a smear-ripened cheese.</title>
        <authorList>
            <consortium name="US DOE Joint Genome Institute (JGI-PGF)"/>
            <person name="Walter F."/>
            <person name="Albersmeier A."/>
            <person name="Kalinowski J."/>
            <person name="Ruckert C."/>
        </authorList>
    </citation>
    <scope>NUCLEOTIDE SEQUENCE [LARGE SCALE GENOMIC DNA]</scope>
    <source>
        <strain evidence="3 4">CGMCC 1.12976</strain>
    </source>
</reference>
<keyword evidence="2" id="KW-0472">Membrane</keyword>
<feature type="transmembrane region" description="Helical" evidence="2">
    <location>
        <begin position="41"/>
        <end position="59"/>
    </location>
</feature>
<feature type="region of interest" description="Disordered" evidence="1">
    <location>
        <begin position="1"/>
        <end position="31"/>
    </location>
</feature>
<accession>A0A917EXM4</accession>
<dbReference type="RefSeq" id="WP_188678962.1">
    <property type="nucleotide sequence ID" value="NZ_BMGP01000004.1"/>
</dbReference>
<keyword evidence="4" id="KW-1185">Reference proteome</keyword>
<feature type="transmembrane region" description="Helical" evidence="2">
    <location>
        <begin position="790"/>
        <end position="812"/>
    </location>
</feature>
<feature type="transmembrane region" description="Helical" evidence="2">
    <location>
        <begin position="714"/>
        <end position="738"/>
    </location>
</feature>
<feature type="transmembrane region" description="Helical" evidence="2">
    <location>
        <begin position="951"/>
        <end position="974"/>
    </location>
</feature>
<feature type="transmembrane region" description="Helical" evidence="2">
    <location>
        <begin position="899"/>
        <end position="919"/>
    </location>
</feature>
<protein>
    <recommendedName>
        <fullName evidence="5">FtsX-like permease family protein</fullName>
    </recommendedName>
</protein>
<feature type="transmembrane region" description="Helical" evidence="2">
    <location>
        <begin position="858"/>
        <end position="879"/>
    </location>
</feature>
<keyword evidence="2" id="KW-1133">Transmembrane helix</keyword>
<sequence>MSRAARKQSSATRRDHRRTRQEQRRTGRVAAGPVRMWRNRLTLMAAGMVGLVIVASAGMQNTSAVVLQSTLDAHWRGQYDILVTAPTATDPAIPASGSTVVPDALTIDQGRNTLTAEQLASIRSIAGVDVAAPIGQLAIPAAQVVQPVYLNVPLDAPGTAPAPQAYAITSTLTTTDGLSQTANSNTDYVIIDQSQWQGYAAESTDRYLPSGTVRLRALSSSGAGAMGDEVDPQTSFDYTFGDVLPKTDPSGQGVVRLPVSVPAAQNAIVTLVDPVAEKQLLGDSAGSFLDPLIASSSIINRASNGGSPVAAQLNPDDSLTTLQDKGVLSNVSPVLVRSDTMPVAHLDLTATPLTIAGADLETPLKETFSTTDAATAEAPEAPFPSDQLKAAASTPQASPVTLYSGDAGPELSPFSTNGLLVNWPGYNPPALPWYTKFAEFAPGSSGIDGISTKAITAPTFGSDQASGTATIGAQGYADPFQFATLDPALNRGQHTDENPPTSTVTDPRDEAQYFSLTAPNLTIDAKTRAFTKTPWPVGTFSGADVAEQADPVSAVPLGYTEAAPAVVTSPSGAPISGAAAAAPASFSGLGINPNAATALADIANAPTWGVDSPIASVRVRVGGITGFTDEAVQKVLHVAEAIRALGLRATVVSGSSPQNVPVDVLGYASPPSPPSPSASLPQLPSVGDGAVITASWPSLGAAASAQSGVSASALLTLVLAIAASTVLFATVMFASIAGRREQSGVLRQLGFTSRRRFRFFISEDAATVVLLALLAGAAVAFSSVPQLVEVTAGASVGIALLVSVAVAIAAVVRPRAERARAVNTRADRPRRPDARASMVGSIGGFAVRQAATRKLSTVTNLLATLFVGVAAGLAVITFARSQHTAGSSRVAALTLTQGAVIEGALLLMTAVAALALIGVSRRREREQNAQVDTAMLAAGWTRRDLSKAWRLSTAAAAIPGAVLACAVTASLAAGQVPAPALALAVALTLGGSLAAYLAAARH</sequence>
<feature type="transmembrane region" description="Helical" evidence="2">
    <location>
        <begin position="980"/>
        <end position="999"/>
    </location>
</feature>
<proteinExistence type="predicted"/>
<evidence type="ECO:0008006" key="5">
    <source>
        <dbReference type="Google" id="ProtNLM"/>
    </source>
</evidence>
<evidence type="ECO:0000256" key="1">
    <source>
        <dbReference type="SAM" id="MobiDB-lite"/>
    </source>
</evidence>
<dbReference type="AlphaFoldDB" id="A0A917EXM4"/>
<organism evidence="3 4">
    <name type="scientific">Subtercola lobariae</name>
    <dbReference type="NCBI Taxonomy" id="1588641"/>
    <lineage>
        <taxon>Bacteria</taxon>
        <taxon>Bacillati</taxon>
        <taxon>Actinomycetota</taxon>
        <taxon>Actinomycetes</taxon>
        <taxon>Micrococcales</taxon>
        <taxon>Microbacteriaceae</taxon>
        <taxon>Subtercola</taxon>
    </lineage>
</organism>
<name>A0A917EXM4_9MICO</name>
<gene>
    <name evidence="3" type="ORF">GCM10011399_26000</name>
</gene>
<comment type="caution">
    <text evidence="3">The sequence shown here is derived from an EMBL/GenBank/DDBJ whole genome shotgun (WGS) entry which is preliminary data.</text>
</comment>
<feature type="transmembrane region" description="Helical" evidence="2">
    <location>
        <begin position="759"/>
        <end position="784"/>
    </location>
</feature>
<evidence type="ECO:0000313" key="4">
    <source>
        <dbReference type="Proteomes" id="UP000598775"/>
    </source>
</evidence>
<dbReference type="Proteomes" id="UP000598775">
    <property type="component" value="Unassembled WGS sequence"/>
</dbReference>
<evidence type="ECO:0000256" key="2">
    <source>
        <dbReference type="SAM" id="Phobius"/>
    </source>
</evidence>
<evidence type="ECO:0000313" key="3">
    <source>
        <dbReference type="EMBL" id="GGF31623.1"/>
    </source>
</evidence>